<dbReference type="NCBIfam" id="NF041309">
    <property type="entry name" value="XopB"/>
    <property type="match status" value="1"/>
</dbReference>
<evidence type="ECO:0000313" key="2">
    <source>
        <dbReference type="EMBL" id="RMV35129.1"/>
    </source>
</evidence>
<feature type="region of interest" description="Disordered" evidence="1">
    <location>
        <begin position="106"/>
        <end position="145"/>
    </location>
</feature>
<feature type="compositionally biased region" description="Polar residues" evidence="1">
    <location>
        <begin position="123"/>
        <end position="142"/>
    </location>
</feature>
<organism evidence="2 3">
    <name type="scientific">Pseudomonas syringae pv. maculicola</name>
    <dbReference type="NCBI Taxonomy" id="59511"/>
    <lineage>
        <taxon>Bacteria</taxon>
        <taxon>Pseudomonadati</taxon>
        <taxon>Pseudomonadota</taxon>
        <taxon>Gammaproteobacteria</taxon>
        <taxon>Pseudomonadales</taxon>
        <taxon>Pseudomonadaceae</taxon>
        <taxon>Pseudomonas</taxon>
    </lineage>
</organism>
<name>A0A3M6BUF0_PSEYM</name>
<accession>A0A3M6BUF0</accession>
<feature type="region of interest" description="Disordered" evidence="1">
    <location>
        <begin position="268"/>
        <end position="302"/>
    </location>
</feature>
<dbReference type="EMBL" id="RBUQ01000204">
    <property type="protein sequence ID" value="RMV35129.1"/>
    <property type="molecule type" value="Genomic_DNA"/>
</dbReference>
<protein>
    <submittedName>
        <fullName evidence="2">Type III effector HopD1</fullName>
    </submittedName>
</protein>
<reference evidence="2 3" key="1">
    <citation type="submission" date="2018-08" db="EMBL/GenBank/DDBJ databases">
        <title>Recombination of ecologically and evolutionarily significant loci maintains genetic cohesion in the Pseudomonas syringae species complex.</title>
        <authorList>
            <person name="Dillon M."/>
            <person name="Thakur S."/>
            <person name="Almeida R.N.D."/>
            <person name="Weir B.S."/>
            <person name="Guttman D.S."/>
        </authorList>
    </citation>
    <scope>NUCLEOTIDE SEQUENCE [LARGE SCALE GENOMIC DNA]</scope>
    <source>
        <strain evidence="2 3">ICMP 11281</strain>
    </source>
</reference>
<gene>
    <name evidence="2" type="ORF">ALP13_04504</name>
</gene>
<evidence type="ECO:0000313" key="3">
    <source>
        <dbReference type="Proteomes" id="UP000271631"/>
    </source>
</evidence>
<dbReference type="Proteomes" id="UP000271631">
    <property type="component" value="Unassembled WGS sequence"/>
</dbReference>
<feature type="compositionally biased region" description="Low complexity" evidence="1">
    <location>
        <begin position="268"/>
        <end position="279"/>
    </location>
</feature>
<feature type="non-terminal residue" evidence="2">
    <location>
        <position position="1"/>
    </location>
</feature>
<sequence>GWWIAYPLAHISCERACIQLPLLALHRWQLTLAASENERGRLANPPRAFRRAVCPCQWCASRSTHSPVLSLSLEPKSPCDHTLDPITSSGTADSAMNPLRSIQHNIATPPISGGQPLDAVGPQAQQSHPKRISPSQLSQSAHQALERLSANAEHQRLASLVRNALQDGTFQFQSSNHTQVTYKASICLPADTDTVRTDHLINNELTVQARLNDQSEYDIVSAHLHGSSKAISFDVPSPPPAHGSASSVLSERTHLGMSRVLSQDAVDSSSLETPLLSSPDHSRPPSQPKPVHIGSVRRDSGSLVSDNPVVQALLSFAQADQAFPPQAASIAGVQLEMRPRRDIEKALEEFKGAFTVVKAQLMSGANSSERVDEDVNADIHIPLLLKAIERGAAAFGPNASIGQNSAKAFLASCAPKITSNDDVLSEFINQKLKGDDDLQVRLGAQELLHVATKKEFQLGGLAGSIGVSSILGSAWELGASELLKNAIFGKNFSPSQYALQLAGIDSVPPLIIESMDTMCVLAIIKGMKGEEWSMSDLLPKALKAGAISSVVSFPNNVLQYAGFKSRVGDLAANSVTTEAAIFGAASGIPPEVKESEELMRAGLFQSMKDGVMAHSGEGVDTKKTIERMTRHALDIAPGESTAVKSMGLASIVGMIPLIASNKATGLLSEQVLRIFRSAVFNPIEAIALNALALGGRVNVPGLFDSDNAKHARVVQTILARASQHMEAGDRDISAEELHQMLAPRSEFLRHVGSAIVNGMNASFEAIPALVRKLGYGEAPLAERIPYQDLAVPDTSRQPAP</sequence>
<dbReference type="AlphaFoldDB" id="A0A3M6BUF0"/>
<comment type="caution">
    <text evidence="2">The sequence shown here is derived from an EMBL/GenBank/DDBJ whole genome shotgun (WGS) entry which is preliminary data.</text>
</comment>
<evidence type="ECO:0000256" key="1">
    <source>
        <dbReference type="SAM" id="MobiDB-lite"/>
    </source>
</evidence>
<dbReference type="InterPro" id="IPR053430">
    <property type="entry name" value="Plant_immune_effector"/>
</dbReference>
<proteinExistence type="predicted"/>